<dbReference type="FunFam" id="1.10.246.130:FF:000001">
    <property type="entry name" value="Gamma-glutamyltransferase 5 isoform 1"/>
    <property type="match status" value="1"/>
</dbReference>
<evidence type="ECO:0000256" key="1">
    <source>
        <dbReference type="ARBA" id="ARBA00001049"/>
    </source>
</evidence>
<keyword evidence="8" id="KW-0012">Acyltransferase</keyword>
<dbReference type="EMBL" id="JANBOH010000383">
    <property type="protein sequence ID" value="KAJ1642534.1"/>
    <property type="molecule type" value="Genomic_DNA"/>
</dbReference>
<evidence type="ECO:0000313" key="10">
    <source>
        <dbReference type="EMBL" id="KAJ1642534.1"/>
    </source>
</evidence>
<comment type="pathway">
    <text evidence="3 8">Sulfur metabolism; glutathione metabolism.</text>
</comment>
<dbReference type="InterPro" id="IPR043137">
    <property type="entry name" value="GGT_ssub_C"/>
</dbReference>
<dbReference type="AlphaFoldDB" id="A0A9W8CG81"/>
<dbReference type="Pfam" id="PF01019">
    <property type="entry name" value="G_glu_transpept"/>
    <property type="match status" value="1"/>
</dbReference>
<dbReference type="InterPro" id="IPR029055">
    <property type="entry name" value="Ntn_hydrolases_N"/>
</dbReference>
<sequence length="627" mass="67223">MTPKTSSSHQLYQESTAPLLLAHESGNDGDHERSDEALIVSCTDLRKRAASHALGCWNSRRIVGVGAAAIAILTFVGGLYALALNHKGAMQRSTLIKAKHGAVATDEPHCSTIGVDVLREGGNAVDAAVASTLCIGLLQAHSSGIGGGGFMLVRPSDASEPPVLFDFRETAGSTAAEDMFANNITLAQVGGLSVGVPGEIAGLYRAHSRFGKLPWRRLFEPTIKIAREGYALSQLVHSQLKLIEKHVLSSAGFNTTYTDGHGNLLNPGDIVRRPELADTLEEVATHGASAFYSGRIADSLVRTVQENGGILTKQDFANYQAVERKPLETFYHGQRVITGSPPTSGSILLNMLNIVEGYPLALEGQSAVNYHRIVEAMKFGAALRTTLGDPSFVDVSANVSKHTSKQFASEIRANISDTQTFGYKHYSPDYDILNNHGTTHLSVLDSSDMAVAVTSTINLEFGSRIMDPKTGIILNDEMDDFSTTNKPNGFGLRPSPNNKIVPGKRPLSSTSATIVEKDDQVKLVIGGSGGSRILTAVLQVMVNVLDFEMSLDDAIDMPRFHHQLLPNQLNVDPLFPSCLTNELASFGHEIVPMRRTNSIVQAVLKSTSDGTIFAVSDARKHGLAAGF</sequence>
<dbReference type="SUPFAM" id="SSF56235">
    <property type="entry name" value="N-terminal nucleophile aminohydrolases (Ntn hydrolases)"/>
    <property type="match status" value="1"/>
</dbReference>
<dbReference type="GO" id="GO:0036374">
    <property type="term" value="F:glutathione hydrolase activity"/>
    <property type="evidence" value="ECO:0007669"/>
    <property type="project" value="UniProtKB-UniRule"/>
</dbReference>
<feature type="binding site" evidence="7">
    <location>
        <position position="530"/>
    </location>
    <ligand>
        <name>L-glutamate</name>
        <dbReference type="ChEBI" id="CHEBI:29985"/>
    </ligand>
</feature>
<comment type="similarity">
    <text evidence="4">Belongs to the gamma-glutamyltransferase family.</text>
</comment>
<dbReference type="PRINTS" id="PR01210">
    <property type="entry name" value="GGTRANSPTASE"/>
</dbReference>
<feature type="binding site" evidence="7">
    <location>
        <position position="480"/>
    </location>
    <ligand>
        <name>L-glutamate</name>
        <dbReference type="ChEBI" id="CHEBI:29985"/>
    </ligand>
</feature>
<dbReference type="Gene3D" id="3.60.20.40">
    <property type="match status" value="1"/>
</dbReference>
<evidence type="ECO:0000256" key="3">
    <source>
        <dbReference type="ARBA" id="ARBA00005115"/>
    </source>
</evidence>
<dbReference type="GO" id="GO:0005886">
    <property type="term" value="C:plasma membrane"/>
    <property type="evidence" value="ECO:0007669"/>
    <property type="project" value="TreeGrafter"/>
</dbReference>
<evidence type="ECO:0000256" key="5">
    <source>
        <dbReference type="ARBA" id="ARBA00047417"/>
    </source>
</evidence>
<evidence type="ECO:0000256" key="8">
    <source>
        <dbReference type="RuleBase" id="RU368068"/>
    </source>
</evidence>
<proteinExistence type="inferred from homology"/>
<dbReference type="InterPro" id="IPR043138">
    <property type="entry name" value="GGT_lsub"/>
</dbReference>
<feature type="binding site" evidence="7">
    <location>
        <begin position="508"/>
        <end position="509"/>
    </location>
    <ligand>
        <name>L-glutamate</name>
        <dbReference type="ChEBI" id="CHEBI:29985"/>
    </ligand>
</feature>
<feature type="binding site" evidence="7">
    <location>
        <position position="168"/>
    </location>
    <ligand>
        <name>L-glutamate</name>
        <dbReference type="ChEBI" id="CHEBI:29985"/>
    </ligand>
</feature>
<keyword evidence="11" id="KW-1185">Reference proteome</keyword>
<accession>A0A9W8CG81</accession>
<name>A0A9W8CG81_9FUNG</name>
<gene>
    <name evidence="10" type="ORF">LPJ64_005627</name>
</gene>
<comment type="catalytic activity">
    <reaction evidence="5 8">
        <text>an N-terminal (5-L-glutamyl)-[peptide] + an alpha-amino acid = 5-L-glutamyl amino acid + an N-terminal L-alpha-aminoacyl-[peptide]</text>
        <dbReference type="Rhea" id="RHEA:23904"/>
        <dbReference type="Rhea" id="RHEA-COMP:9780"/>
        <dbReference type="Rhea" id="RHEA-COMP:9795"/>
        <dbReference type="ChEBI" id="CHEBI:77644"/>
        <dbReference type="ChEBI" id="CHEBI:78597"/>
        <dbReference type="ChEBI" id="CHEBI:78599"/>
        <dbReference type="ChEBI" id="CHEBI:78608"/>
        <dbReference type="EC" id="2.3.2.2"/>
    </reaction>
</comment>
<dbReference type="FunFam" id="3.60.20.40:FF:000001">
    <property type="entry name" value="Gamma-glutamyltranspeptidase 1"/>
    <property type="match status" value="1"/>
</dbReference>
<dbReference type="GO" id="GO:0103068">
    <property type="term" value="F:leukotriene C4 gamma-glutamyl transferase activity"/>
    <property type="evidence" value="ECO:0007669"/>
    <property type="project" value="UniProtKB-EC"/>
</dbReference>
<evidence type="ECO:0000256" key="6">
    <source>
        <dbReference type="PIRSR" id="PIRSR600101-1"/>
    </source>
</evidence>
<dbReference type="PANTHER" id="PTHR11686:SF9">
    <property type="entry name" value="RE13973P"/>
    <property type="match status" value="1"/>
</dbReference>
<comment type="function">
    <text evidence="8">Cleaves the gamma-glutamyl peptide bond of glutathione and glutathione conjugates.</text>
</comment>
<evidence type="ECO:0000256" key="9">
    <source>
        <dbReference type="SAM" id="Phobius"/>
    </source>
</evidence>
<dbReference type="GO" id="GO:0006751">
    <property type="term" value="P:glutathione catabolic process"/>
    <property type="evidence" value="ECO:0007669"/>
    <property type="project" value="UniProtKB-UniRule"/>
</dbReference>
<comment type="caution">
    <text evidence="10">The sequence shown here is derived from an EMBL/GenBank/DDBJ whole genome shotgun (WGS) entry which is preliminary data.</text>
</comment>
<keyword evidence="8" id="KW-0808">Transferase</keyword>
<keyword evidence="8" id="KW-0378">Hydrolase</keyword>
<comment type="catalytic activity">
    <reaction evidence="1 8">
        <text>an S-substituted glutathione + H2O = an S-substituted L-cysteinylglycine + L-glutamate</text>
        <dbReference type="Rhea" id="RHEA:59468"/>
        <dbReference type="ChEBI" id="CHEBI:15377"/>
        <dbReference type="ChEBI" id="CHEBI:29985"/>
        <dbReference type="ChEBI" id="CHEBI:90779"/>
        <dbReference type="ChEBI" id="CHEBI:143103"/>
        <dbReference type="EC" id="3.4.19.13"/>
    </reaction>
</comment>
<dbReference type="InterPro" id="IPR000101">
    <property type="entry name" value="GGT_peptidase"/>
</dbReference>
<keyword evidence="9" id="KW-1133">Transmembrane helix</keyword>
<organism evidence="10 11">
    <name type="scientific">Coemansia asiatica</name>
    <dbReference type="NCBI Taxonomy" id="1052880"/>
    <lineage>
        <taxon>Eukaryota</taxon>
        <taxon>Fungi</taxon>
        <taxon>Fungi incertae sedis</taxon>
        <taxon>Zoopagomycota</taxon>
        <taxon>Kickxellomycotina</taxon>
        <taxon>Kickxellomycetes</taxon>
        <taxon>Kickxellales</taxon>
        <taxon>Kickxellaceae</taxon>
        <taxon>Coemansia</taxon>
    </lineage>
</organism>
<comment type="catalytic activity">
    <reaction evidence="2 8">
        <text>glutathione + H2O = L-cysteinylglycine + L-glutamate</text>
        <dbReference type="Rhea" id="RHEA:28807"/>
        <dbReference type="ChEBI" id="CHEBI:15377"/>
        <dbReference type="ChEBI" id="CHEBI:29985"/>
        <dbReference type="ChEBI" id="CHEBI:57925"/>
        <dbReference type="ChEBI" id="CHEBI:61694"/>
        <dbReference type="EC" id="3.4.19.13"/>
    </reaction>
</comment>
<evidence type="ECO:0000256" key="7">
    <source>
        <dbReference type="PIRSR" id="PIRSR600101-2"/>
    </source>
</evidence>
<protein>
    <recommendedName>
        <fullName evidence="8">Glutathione hydrolase</fullName>
        <ecNumber evidence="8">2.3.2.2</ecNumber>
        <ecNumber evidence="8">3.4.19.13</ecNumber>
    </recommendedName>
    <alternativeName>
        <fullName evidence="8">Gamma-glutamyltransferase</fullName>
    </alternativeName>
    <alternativeName>
        <fullName evidence="8">Gamma-glutamyltranspeptidase</fullName>
    </alternativeName>
</protein>
<evidence type="ECO:0000256" key="2">
    <source>
        <dbReference type="ARBA" id="ARBA00001089"/>
    </source>
</evidence>
<dbReference type="Proteomes" id="UP001145021">
    <property type="component" value="Unassembled WGS sequence"/>
</dbReference>
<dbReference type="EC" id="2.3.2.2" evidence="8"/>
<evidence type="ECO:0000313" key="11">
    <source>
        <dbReference type="Proteomes" id="UP001145021"/>
    </source>
</evidence>
<dbReference type="EC" id="3.4.19.13" evidence="8"/>
<feature type="transmembrane region" description="Helical" evidence="9">
    <location>
        <begin position="62"/>
        <end position="83"/>
    </location>
</feature>
<keyword evidence="9" id="KW-0472">Membrane</keyword>
<keyword evidence="9" id="KW-0812">Transmembrane</keyword>
<dbReference type="PANTHER" id="PTHR11686">
    <property type="entry name" value="GAMMA GLUTAMYL TRANSPEPTIDASE"/>
    <property type="match status" value="1"/>
</dbReference>
<reference evidence="10" key="1">
    <citation type="submission" date="2022-07" db="EMBL/GenBank/DDBJ databases">
        <title>Phylogenomic reconstructions and comparative analyses of Kickxellomycotina fungi.</title>
        <authorList>
            <person name="Reynolds N.K."/>
            <person name="Stajich J.E."/>
            <person name="Barry K."/>
            <person name="Grigoriev I.V."/>
            <person name="Crous P."/>
            <person name="Smith M.E."/>
        </authorList>
    </citation>
    <scope>NUCLEOTIDE SEQUENCE</scope>
    <source>
        <strain evidence="10">NBRC 105413</strain>
    </source>
</reference>
<dbReference type="NCBIfam" id="TIGR00066">
    <property type="entry name" value="g_glut_trans"/>
    <property type="match status" value="1"/>
</dbReference>
<feature type="binding site" evidence="7">
    <location>
        <begin position="456"/>
        <end position="458"/>
    </location>
    <ligand>
        <name>L-glutamate</name>
        <dbReference type="ChEBI" id="CHEBI:29985"/>
    </ligand>
</feature>
<evidence type="ECO:0000256" key="4">
    <source>
        <dbReference type="ARBA" id="ARBA00009381"/>
    </source>
</evidence>
<dbReference type="Gene3D" id="1.10.246.130">
    <property type="match status" value="1"/>
</dbReference>
<feature type="active site" description="Nucleophile" evidence="6">
    <location>
        <position position="438"/>
    </location>
</feature>